<evidence type="ECO:0000256" key="2">
    <source>
        <dbReference type="ARBA" id="ARBA00008787"/>
    </source>
</evidence>
<dbReference type="GO" id="GO:0005829">
    <property type="term" value="C:cytosol"/>
    <property type="evidence" value="ECO:0007669"/>
    <property type="project" value="UniProtKB-SubCell"/>
</dbReference>
<keyword evidence="7" id="KW-0966">Cell projection</keyword>
<evidence type="ECO:0000256" key="5">
    <source>
        <dbReference type="ARBA" id="ARBA00023186"/>
    </source>
</evidence>
<dbReference type="Pfam" id="PF02561">
    <property type="entry name" value="FliS"/>
    <property type="match status" value="1"/>
</dbReference>
<sequence>MYSSGANHYQAVSNQTSIVDADPHQLIQLLLEGAMSRMAQARGCIERGDIEGRNNSINKAIAIIGGLNSSLNMDAGEISFNLKRLYEYMQQRLFEANVRNDINALDEVVRLLGEIKVAWEGIKEEAKAYIQNR</sequence>
<dbReference type="EMBL" id="CP007142">
    <property type="protein sequence ID" value="AJQ96348.1"/>
    <property type="molecule type" value="Genomic_DNA"/>
</dbReference>
<gene>
    <name evidence="7" type="ORF">YC6258_04314</name>
</gene>
<keyword evidence="7" id="KW-0969">Cilium</keyword>
<dbReference type="GO" id="GO:0071973">
    <property type="term" value="P:bacterial-type flagellum-dependent cell motility"/>
    <property type="evidence" value="ECO:0007669"/>
    <property type="project" value="TreeGrafter"/>
</dbReference>
<dbReference type="Gene3D" id="1.20.120.340">
    <property type="entry name" value="Flagellar protein FliS"/>
    <property type="match status" value="1"/>
</dbReference>
<comment type="subcellular location">
    <subcellularLocation>
        <location evidence="1 6">Cytoplasm</location>
        <location evidence="1 6">Cytosol</location>
    </subcellularLocation>
</comment>
<dbReference type="CDD" id="cd16098">
    <property type="entry name" value="FliS"/>
    <property type="match status" value="1"/>
</dbReference>
<dbReference type="STRING" id="1445510.YC6258_04314"/>
<dbReference type="HOGENOM" id="CLU_080373_1_2_6"/>
<keyword evidence="8" id="KW-1185">Reference proteome</keyword>
<evidence type="ECO:0000256" key="4">
    <source>
        <dbReference type="ARBA" id="ARBA00022795"/>
    </source>
</evidence>
<dbReference type="SUPFAM" id="SSF101116">
    <property type="entry name" value="Flagellar export chaperone FliS"/>
    <property type="match status" value="1"/>
</dbReference>
<comment type="similarity">
    <text evidence="2 6">Belongs to the FliS family.</text>
</comment>
<dbReference type="InterPro" id="IPR036584">
    <property type="entry name" value="FliS_sf"/>
</dbReference>
<protein>
    <recommendedName>
        <fullName evidence="6">Flagellar secretion chaperone FliS</fullName>
    </recommendedName>
</protein>
<evidence type="ECO:0000256" key="1">
    <source>
        <dbReference type="ARBA" id="ARBA00004514"/>
    </source>
</evidence>
<keyword evidence="7" id="KW-0282">Flagellum</keyword>
<dbReference type="PANTHER" id="PTHR34773:SF1">
    <property type="entry name" value="FLAGELLAR SECRETION CHAPERONE FLIS"/>
    <property type="match status" value="1"/>
</dbReference>
<dbReference type="PANTHER" id="PTHR34773">
    <property type="entry name" value="FLAGELLAR SECRETION CHAPERONE FLIS"/>
    <property type="match status" value="1"/>
</dbReference>
<evidence type="ECO:0000313" key="7">
    <source>
        <dbReference type="EMBL" id="AJQ96348.1"/>
    </source>
</evidence>
<evidence type="ECO:0000256" key="3">
    <source>
        <dbReference type="ARBA" id="ARBA00022490"/>
    </source>
</evidence>
<dbReference type="OrthoDB" id="9792010at2"/>
<evidence type="ECO:0000313" key="8">
    <source>
        <dbReference type="Proteomes" id="UP000032266"/>
    </source>
</evidence>
<keyword evidence="4 6" id="KW-1005">Bacterial flagellum biogenesis</keyword>
<dbReference type="InterPro" id="IPR003713">
    <property type="entry name" value="FliS"/>
</dbReference>
<accession>A0A0C5VSN6</accession>
<dbReference type="Proteomes" id="UP000032266">
    <property type="component" value="Chromosome"/>
</dbReference>
<dbReference type="GO" id="GO:0044780">
    <property type="term" value="P:bacterial-type flagellum assembly"/>
    <property type="evidence" value="ECO:0007669"/>
    <property type="project" value="InterPro"/>
</dbReference>
<dbReference type="PIRSF" id="PIRSF039090">
    <property type="entry name" value="Flis"/>
    <property type="match status" value="1"/>
</dbReference>
<dbReference type="KEGG" id="gsn:YC6258_04314"/>
<dbReference type="AlphaFoldDB" id="A0A0C5VSN6"/>
<name>A0A0C5VSN6_9GAMM</name>
<keyword evidence="3 6" id="KW-0963">Cytoplasm</keyword>
<dbReference type="RefSeq" id="WP_044618374.1">
    <property type="nucleotide sequence ID" value="NZ_CP007142.1"/>
</dbReference>
<proteinExistence type="inferred from homology"/>
<organism evidence="7 8">
    <name type="scientific">Gynuella sunshinyii YC6258</name>
    <dbReference type="NCBI Taxonomy" id="1445510"/>
    <lineage>
        <taxon>Bacteria</taxon>
        <taxon>Pseudomonadati</taxon>
        <taxon>Pseudomonadota</taxon>
        <taxon>Gammaproteobacteria</taxon>
        <taxon>Oceanospirillales</taxon>
        <taxon>Saccharospirillaceae</taxon>
        <taxon>Gynuella</taxon>
    </lineage>
</organism>
<keyword evidence="5" id="KW-0143">Chaperone</keyword>
<reference evidence="7 8" key="1">
    <citation type="submission" date="2014-01" db="EMBL/GenBank/DDBJ databases">
        <title>Full genme sequencing of cellulolytic bacterium Gynuella sunshinyii YC6258T gen. nov., sp. nov.</title>
        <authorList>
            <person name="Khan H."/>
            <person name="Chung E.J."/>
            <person name="Chung Y.R."/>
        </authorList>
    </citation>
    <scope>NUCLEOTIDE SEQUENCE [LARGE SCALE GENOMIC DNA]</scope>
    <source>
        <strain evidence="7 8">YC6258</strain>
    </source>
</reference>
<dbReference type="NCBIfam" id="TIGR00208">
    <property type="entry name" value="fliS"/>
    <property type="match status" value="1"/>
</dbReference>
<evidence type="ECO:0000256" key="6">
    <source>
        <dbReference type="PIRNR" id="PIRNR039090"/>
    </source>
</evidence>